<dbReference type="Gene3D" id="3.50.50.60">
    <property type="entry name" value="FAD/NAD(P)-binding domain"/>
    <property type="match status" value="1"/>
</dbReference>
<dbReference type="GO" id="GO:0051536">
    <property type="term" value="F:iron-sulfur cluster binding"/>
    <property type="evidence" value="ECO:0007669"/>
    <property type="project" value="UniProtKB-KW"/>
</dbReference>
<reference evidence="12" key="1">
    <citation type="journal article" date="2021" name="PeerJ">
        <title>Extensive microbial diversity within the chicken gut microbiome revealed by metagenomics and culture.</title>
        <authorList>
            <person name="Gilroy R."/>
            <person name="Ravi A."/>
            <person name="Getino M."/>
            <person name="Pursley I."/>
            <person name="Horton D.L."/>
            <person name="Alikhan N.F."/>
            <person name="Baker D."/>
            <person name="Gharbi K."/>
            <person name="Hall N."/>
            <person name="Watson M."/>
            <person name="Adriaenssens E.M."/>
            <person name="Foster-Nyarko E."/>
            <person name="Jarju S."/>
            <person name="Secka A."/>
            <person name="Antonio M."/>
            <person name="Oren A."/>
            <person name="Chaudhuri R.R."/>
            <person name="La Ragione R."/>
            <person name="Hildebrand F."/>
            <person name="Pallen M.J."/>
        </authorList>
    </citation>
    <scope>NUCLEOTIDE SEQUENCE</scope>
    <source>
        <strain evidence="12">ChiGjej1B1-98</strain>
    </source>
</reference>
<dbReference type="Proteomes" id="UP000824005">
    <property type="component" value="Unassembled WGS sequence"/>
</dbReference>
<dbReference type="PANTHER" id="PTHR42917">
    <property type="entry name" value="2,4-DIENOYL-COA REDUCTASE"/>
    <property type="match status" value="1"/>
</dbReference>
<dbReference type="InterPro" id="IPR023753">
    <property type="entry name" value="FAD/NAD-binding_dom"/>
</dbReference>
<evidence type="ECO:0000256" key="5">
    <source>
        <dbReference type="ARBA" id="ARBA00022643"/>
    </source>
</evidence>
<comment type="cofactor">
    <cofactor evidence="1">
        <name>FMN</name>
        <dbReference type="ChEBI" id="CHEBI:58210"/>
    </cofactor>
</comment>
<reference evidence="12" key="2">
    <citation type="submission" date="2021-04" db="EMBL/GenBank/DDBJ databases">
        <authorList>
            <person name="Gilroy R."/>
        </authorList>
    </citation>
    <scope>NUCLEOTIDE SEQUENCE</scope>
    <source>
        <strain evidence="12">ChiGjej1B1-98</strain>
    </source>
</reference>
<accession>A0A9D1YY60</accession>
<dbReference type="PANTHER" id="PTHR42917:SF2">
    <property type="entry name" value="2,4-DIENOYL-COA REDUCTASE [(2E)-ENOYL-COA-PRODUCING]"/>
    <property type="match status" value="1"/>
</dbReference>
<dbReference type="PRINTS" id="PR00411">
    <property type="entry name" value="PNDRDTASEI"/>
</dbReference>
<dbReference type="SUPFAM" id="SSF51905">
    <property type="entry name" value="FAD/NAD(P)-binding domain"/>
    <property type="match status" value="1"/>
</dbReference>
<keyword evidence="5" id="KW-0288">FMN</keyword>
<evidence type="ECO:0000259" key="11">
    <source>
        <dbReference type="Pfam" id="PF07992"/>
    </source>
</evidence>
<evidence type="ECO:0000256" key="4">
    <source>
        <dbReference type="ARBA" id="ARBA00022630"/>
    </source>
</evidence>
<keyword evidence="6" id="KW-0479">Metal-binding</keyword>
<proteinExistence type="inferred from homology"/>
<feature type="domain" description="NADH:flavin oxidoreductase/NADH oxidase N-terminal" evidence="10">
    <location>
        <begin position="6"/>
        <end position="339"/>
    </location>
</feature>
<comment type="cofactor">
    <cofactor evidence="2">
        <name>[4Fe-4S] cluster</name>
        <dbReference type="ChEBI" id="CHEBI:49883"/>
    </cofactor>
</comment>
<evidence type="ECO:0000256" key="1">
    <source>
        <dbReference type="ARBA" id="ARBA00001917"/>
    </source>
</evidence>
<dbReference type="GO" id="GO:0010181">
    <property type="term" value="F:FMN binding"/>
    <property type="evidence" value="ECO:0007669"/>
    <property type="project" value="InterPro"/>
</dbReference>
<organism evidence="12 13">
    <name type="scientific">Candidatus Agrococcus pullicola</name>
    <dbReference type="NCBI Taxonomy" id="2838429"/>
    <lineage>
        <taxon>Bacteria</taxon>
        <taxon>Bacillati</taxon>
        <taxon>Actinomycetota</taxon>
        <taxon>Actinomycetes</taxon>
        <taxon>Micrococcales</taxon>
        <taxon>Microbacteriaceae</taxon>
        <taxon>Agrococcus</taxon>
    </lineage>
</organism>
<evidence type="ECO:0000259" key="10">
    <source>
        <dbReference type="Pfam" id="PF00724"/>
    </source>
</evidence>
<dbReference type="GO" id="GO:0008670">
    <property type="term" value="F:2,4-dienoyl-CoA reductase (NADPH) activity"/>
    <property type="evidence" value="ECO:0007669"/>
    <property type="project" value="TreeGrafter"/>
</dbReference>
<comment type="similarity">
    <text evidence="3">In the N-terminal section; belongs to the NADH:flavin oxidoreductase/NADH oxidase family.</text>
</comment>
<dbReference type="InterPro" id="IPR051793">
    <property type="entry name" value="NADH:flavin_oxidoreductase"/>
</dbReference>
<keyword evidence="9" id="KW-0411">Iron-sulfur</keyword>
<evidence type="ECO:0000256" key="8">
    <source>
        <dbReference type="ARBA" id="ARBA00023004"/>
    </source>
</evidence>
<dbReference type="Pfam" id="PF07992">
    <property type="entry name" value="Pyr_redox_2"/>
    <property type="match status" value="1"/>
</dbReference>
<dbReference type="Gene3D" id="3.40.50.720">
    <property type="entry name" value="NAD(P)-binding Rossmann-like Domain"/>
    <property type="match status" value="1"/>
</dbReference>
<dbReference type="EMBL" id="DXDC01000479">
    <property type="protein sequence ID" value="HIY67735.1"/>
    <property type="molecule type" value="Genomic_DNA"/>
</dbReference>
<dbReference type="InterPro" id="IPR013785">
    <property type="entry name" value="Aldolase_TIM"/>
</dbReference>
<dbReference type="Gene3D" id="3.20.20.70">
    <property type="entry name" value="Aldolase class I"/>
    <property type="match status" value="1"/>
</dbReference>
<evidence type="ECO:0000256" key="9">
    <source>
        <dbReference type="ARBA" id="ARBA00023014"/>
    </source>
</evidence>
<evidence type="ECO:0000256" key="6">
    <source>
        <dbReference type="ARBA" id="ARBA00022723"/>
    </source>
</evidence>
<dbReference type="InterPro" id="IPR036188">
    <property type="entry name" value="FAD/NAD-bd_sf"/>
</dbReference>
<dbReference type="InterPro" id="IPR001155">
    <property type="entry name" value="OxRdtase_FMN_N"/>
</dbReference>
<comment type="caution">
    <text evidence="12">The sequence shown here is derived from an EMBL/GenBank/DDBJ whole genome shotgun (WGS) entry which is preliminary data.</text>
</comment>
<protein>
    <submittedName>
        <fullName evidence="12">FAD-dependent oxidoreductase</fullName>
    </submittedName>
</protein>
<dbReference type="AlphaFoldDB" id="A0A9D1YY60"/>
<feature type="domain" description="FAD/NAD(P)-binding" evidence="11">
    <location>
        <begin position="387"/>
        <end position="620"/>
    </location>
</feature>
<dbReference type="GO" id="GO:0033543">
    <property type="term" value="P:fatty acid beta-oxidation, unsaturated, even number, reductase/isomerase pathway"/>
    <property type="evidence" value="ECO:0007669"/>
    <property type="project" value="TreeGrafter"/>
</dbReference>
<gene>
    <name evidence="12" type="ORF">H9830_15835</name>
</gene>
<keyword evidence="7" id="KW-0560">Oxidoreductase</keyword>
<sequence>MTEDPLFQPFQIGDLTIRNRLVSISHEPAYSELGMPTDRYRRYHVEKARGGIGMTMIGGSAIVSKDSPAIFGNIDMSTDEVIPWLRLISDDVHAEGVAVMTQLTHLGWRATNFQGDWLPVIGPSRVRETLHRSFTKEMEDFDMDRVVADFAAAAKRIADGGLDGLELMHWGHLLDMFVVDRLNHRDDEWGGAFENQQRFVLRVIDAVRAAVPDDFVVGIKMSVDDFTVGGMEEARAIELINAYANHGIQFLNLAVGTIDTEATIAKHIPGIGTPAAPFLDHARRIRERIRIPVLHGNRITDIETARYALESGAADLVGMVRATIADPYLPLKAKEGREEDIRPCVGANTCLDGIYSSGSSICIHNPASGREGRLPHVITAVAESKRKKVVIVGAGPAGLEAARVCAERGHRVVVFEAAERHGGQVCIAARSERRRDLIGIVDWRLDQAKKKGAEFRFNTYAEQHAVLAEGPDFVIVATGGLPDTDLPSLGAPVYDVRDVIQDRVRGKHRVLIFDDNGSYPAFEAAERLGSQGHEVVFATPDRTLAAQIGEMNASAYMHAFSVYGIAAMLSQRLIATAQETSGGVVATLRNEFSAIETQLVVDAVVVERGTIPNDELYFELKPRSKNLGEVDYEAFVRGGRQDRLLEKNPQGEFQLARIGDAVNSRNMHAAILDALRLSLGV</sequence>
<dbReference type="PRINTS" id="PR00368">
    <property type="entry name" value="FADPNR"/>
</dbReference>
<evidence type="ECO:0000313" key="12">
    <source>
        <dbReference type="EMBL" id="HIY67735.1"/>
    </source>
</evidence>
<evidence type="ECO:0000256" key="3">
    <source>
        <dbReference type="ARBA" id="ARBA00011048"/>
    </source>
</evidence>
<dbReference type="GO" id="GO:0046872">
    <property type="term" value="F:metal ion binding"/>
    <property type="evidence" value="ECO:0007669"/>
    <property type="project" value="UniProtKB-KW"/>
</dbReference>
<keyword evidence="4" id="KW-0285">Flavoprotein</keyword>
<dbReference type="SUPFAM" id="SSF51395">
    <property type="entry name" value="FMN-linked oxidoreductases"/>
    <property type="match status" value="1"/>
</dbReference>
<evidence type="ECO:0000256" key="2">
    <source>
        <dbReference type="ARBA" id="ARBA00001966"/>
    </source>
</evidence>
<name>A0A9D1YY60_9MICO</name>
<evidence type="ECO:0000256" key="7">
    <source>
        <dbReference type="ARBA" id="ARBA00023002"/>
    </source>
</evidence>
<evidence type="ECO:0000313" key="13">
    <source>
        <dbReference type="Proteomes" id="UP000824005"/>
    </source>
</evidence>
<dbReference type="Pfam" id="PF00724">
    <property type="entry name" value="Oxidored_FMN"/>
    <property type="match status" value="1"/>
</dbReference>
<keyword evidence="8" id="KW-0408">Iron</keyword>